<reference evidence="10 11" key="2">
    <citation type="submission" date="2018-03" db="EMBL/GenBank/DDBJ databases">
        <authorList>
            <person name="Keele B.F."/>
        </authorList>
    </citation>
    <scope>NUCLEOTIDE SEQUENCE [LARGE SCALE GENOMIC DNA]</scope>
    <source>
        <strain evidence="10 11">CCALA 016</strain>
    </source>
</reference>
<comment type="similarity">
    <text evidence="6">Belongs to the ABC-4 integral membrane protein family.</text>
</comment>
<dbReference type="InterPro" id="IPR050250">
    <property type="entry name" value="Macrolide_Exporter_MacB"/>
</dbReference>
<name>A0A2T1LV16_9CHRO</name>
<dbReference type="Pfam" id="PF02687">
    <property type="entry name" value="FtsX"/>
    <property type="match status" value="1"/>
</dbReference>
<dbReference type="PANTHER" id="PTHR30572">
    <property type="entry name" value="MEMBRANE COMPONENT OF TRANSPORTER-RELATED"/>
    <property type="match status" value="1"/>
</dbReference>
<dbReference type="AlphaFoldDB" id="A0A2T1LV16"/>
<evidence type="ECO:0000313" key="11">
    <source>
        <dbReference type="Proteomes" id="UP000239001"/>
    </source>
</evidence>
<dbReference type="Pfam" id="PF12704">
    <property type="entry name" value="MacB_PCD"/>
    <property type="match status" value="1"/>
</dbReference>
<evidence type="ECO:0000256" key="5">
    <source>
        <dbReference type="ARBA" id="ARBA00023136"/>
    </source>
</evidence>
<gene>
    <name evidence="10" type="ORF">C7H19_16035</name>
</gene>
<sequence length="405" mass="43493">MDLLESCKMAIATLTANKMRSGLTMLGIIIGNASVIAMIGIGQGAQQLASKEFKNLSPNTLFIVPGSREARNATFDLPKTLVLEDAKAIAKQVPSVIAVAPEINRRELISYRNKTTATQVTGVTPDHMIVRSFEVNKGRFINSIDVDRNKRVVALGSEVANRFFKGQNPIGQQIRIKDISFEIVGVMAEKGSMLGTNQDDSVFIPLTTMAYQLVGKTSPYGIELTWINVAAKDEETVRAAKFQIENLLRLRHKIVDEDDFGVESPKQLLEIFYKITNGLTIMLASIAGISLLVGGIGVMNIMLVSVAERTQEIGLRKAIGAKEQDILAQFLIEAVIVSAAGGTIGIILGVGSVYLIGAISPLTATISPYAILLALGVSSSIGLFFGVIPAQRAAKLDPIVALRSI</sequence>
<protein>
    <submittedName>
        <fullName evidence="10">ABC transporter permease</fullName>
    </submittedName>
</protein>
<evidence type="ECO:0000313" key="10">
    <source>
        <dbReference type="EMBL" id="PSF35523.1"/>
    </source>
</evidence>
<feature type="domain" description="MacB-like periplasmic core" evidence="9">
    <location>
        <begin position="21"/>
        <end position="247"/>
    </location>
</feature>
<evidence type="ECO:0000256" key="6">
    <source>
        <dbReference type="ARBA" id="ARBA00038076"/>
    </source>
</evidence>
<feature type="transmembrane region" description="Helical" evidence="7">
    <location>
        <begin position="327"/>
        <end position="357"/>
    </location>
</feature>
<evidence type="ECO:0000256" key="3">
    <source>
        <dbReference type="ARBA" id="ARBA00022692"/>
    </source>
</evidence>
<dbReference type="PANTHER" id="PTHR30572:SF4">
    <property type="entry name" value="ABC TRANSPORTER PERMEASE YTRF"/>
    <property type="match status" value="1"/>
</dbReference>
<dbReference type="EMBL" id="PXOH01000019">
    <property type="protein sequence ID" value="PSF35523.1"/>
    <property type="molecule type" value="Genomic_DNA"/>
</dbReference>
<feature type="transmembrane region" description="Helical" evidence="7">
    <location>
        <begin position="369"/>
        <end position="388"/>
    </location>
</feature>
<dbReference type="RefSeq" id="WP_106457935.1">
    <property type="nucleotide sequence ID" value="NZ_PXOH01000019.1"/>
</dbReference>
<dbReference type="GO" id="GO:0005886">
    <property type="term" value="C:plasma membrane"/>
    <property type="evidence" value="ECO:0007669"/>
    <property type="project" value="UniProtKB-SubCell"/>
</dbReference>
<feature type="transmembrane region" description="Helical" evidence="7">
    <location>
        <begin position="21"/>
        <end position="41"/>
    </location>
</feature>
<feature type="domain" description="ABC3 transporter permease C-terminal" evidence="8">
    <location>
        <begin position="285"/>
        <end position="398"/>
    </location>
</feature>
<dbReference type="OrthoDB" id="9770099at2"/>
<evidence type="ECO:0000256" key="1">
    <source>
        <dbReference type="ARBA" id="ARBA00004651"/>
    </source>
</evidence>
<keyword evidence="4 7" id="KW-1133">Transmembrane helix</keyword>
<evidence type="ECO:0000259" key="8">
    <source>
        <dbReference type="Pfam" id="PF02687"/>
    </source>
</evidence>
<evidence type="ECO:0000256" key="2">
    <source>
        <dbReference type="ARBA" id="ARBA00022475"/>
    </source>
</evidence>
<keyword evidence="3 7" id="KW-0812">Transmembrane</keyword>
<keyword evidence="11" id="KW-1185">Reference proteome</keyword>
<evidence type="ECO:0000259" key="9">
    <source>
        <dbReference type="Pfam" id="PF12704"/>
    </source>
</evidence>
<dbReference type="InterPro" id="IPR025857">
    <property type="entry name" value="MacB_PCD"/>
</dbReference>
<feature type="transmembrane region" description="Helical" evidence="7">
    <location>
        <begin position="281"/>
        <end position="306"/>
    </location>
</feature>
<keyword evidence="2" id="KW-1003">Cell membrane</keyword>
<evidence type="ECO:0000256" key="4">
    <source>
        <dbReference type="ARBA" id="ARBA00022989"/>
    </source>
</evidence>
<dbReference type="GO" id="GO:0022857">
    <property type="term" value="F:transmembrane transporter activity"/>
    <property type="evidence" value="ECO:0007669"/>
    <property type="project" value="TreeGrafter"/>
</dbReference>
<organism evidence="10 11">
    <name type="scientific">Aphanothece hegewaldii CCALA 016</name>
    <dbReference type="NCBI Taxonomy" id="2107694"/>
    <lineage>
        <taxon>Bacteria</taxon>
        <taxon>Bacillati</taxon>
        <taxon>Cyanobacteriota</taxon>
        <taxon>Cyanophyceae</taxon>
        <taxon>Oscillatoriophycideae</taxon>
        <taxon>Chroococcales</taxon>
        <taxon>Aphanothecaceae</taxon>
        <taxon>Aphanothece</taxon>
    </lineage>
</organism>
<proteinExistence type="inferred from homology"/>
<dbReference type="InterPro" id="IPR003838">
    <property type="entry name" value="ABC3_permease_C"/>
</dbReference>
<reference evidence="10 11" key="1">
    <citation type="submission" date="2018-03" db="EMBL/GenBank/DDBJ databases">
        <title>The ancient ancestry and fast evolution of plastids.</title>
        <authorList>
            <person name="Moore K.R."/>
            <person name="Magnabosco C."/>
            <person name="Momper L."/>
            <person name="Gold D.A."/>
            <person name="Bosak T."/>
            <person name="Fournier G.P."/>
        </authorList>
    </citation>
    <scope>NUCLEOTIDE SEQUENCE [LARGE SCALE GENOMIC DNA]</scope>
    <source>
        <strain evidence="10 11">CCALA 016</strain>
    </source>
</reference>
<keyword evidence="5 7" id="KW-0472">Membrane</keyword>
<comment type="caution">
    <text evidence="10">The sequence shown here is derived from an EMBL/GenBank/DDBJ whole genome shotgun (WGS) entry which is preliminary data.</text>
</comment>
<dbReference type="Proteomes" id="UP000239001">
    <property type="component" value="Unassembled WGS sequence"/>
</dbReference>
<accession>A0A2T1LV16</accession>
<evidence type="ECO:0000256" key="7">
    <source>
        <dbReference type="SAM" id="Phobius"/>
    </source>
</evidence>
<comment type="subcellular location">
    <subcellularLocation>
        <location evidence="1">Cell membrane</location>
        <topology evidence="1">Multi-pass membrane protein</topology>
    </subcellularLocation>
</comment>